<proteinExistence type="predicted"/>
<keyword evidence="2" id="KW-1185">Reference proteome</keyword>
<comment type="caution">
    <text evidence="1">The sequence shown here is derived from an EMBL/GenBank/DDBJ whole genome shotgun (WGS) entry which is preliminary data.</text>
</comment>
<protein>
    <submittedName>
        <fullName evidence="1">Uncharacterized protein</fullName>
    </submittedName>
</protein>
<gene>
    <name evidence="1" type="ORF">CSC94_11460</name>
</gene>
<dbReference type="Proteomes" id="UP000221168">
    <property type="component" value="Unassembled WGS sequence"/>
</dbReference>
<dbReference type="RefSeq" id="WP_099306472.1">
    <property type="nucleotide sequence ID" value="NZ_PDVP01000005.1"/>
</dbReference>
<evidence type="ECO:0000313" key="1">
    <source>
        <dbReference type="EMBL" id="PHP67151.1"/>
    </source>
</evidence>
<dbReference type="EMBL" id="PDVP01000005">
    <property type="protein sequence ID" value="PHP67151.1"/>
    <property type="molecule type" value="Genomic_DNA"/>
</dbReference>
<accession>A0A2G1QNV0</accession>
<organism evidence="1 2">
    <name type="scientific">Zhengella mangrovi</name>
    <dbReference type="NCBI Taxonomy" id="1982044"/>
    <lineage>
        <taxon>Bacteria</taxon>
        <taxon>Pseudomonadati</taxon>
        <taxon>Pseudomonadota</taxon>
        <taxon>Alphaproteobacteria</taxon>
        <taxon>Hyphomicrobiales</taxon>
        <taxon>Notoacmeibacteraceae</taxon>
        <taxon>Zhengella</taxon>
    </lineage>
</organism>
<sequence length="133" mass="13887">MNMLPVPVTIVPTPPLEEVEFEMAIQIQDIRTSGFAQSVSDAAASIGGRMLFDLPCPSGTGCQRVAAIAADTDGGDTRVMLVILSEDGLSVGTENAIGSDHIFAGFALSHAALDEHLGNLDLDGDTEEEDDEA</sequence>
<evidence type="ECO:0000313" key="2">
    <source>
        <dbReference type="Proteomes" id="UP000221168"/>
    </source>
</evidence>
<dbReference type="AlphaFoldDB" id="A0A2G1QNV0"/>
<reference evidence="1 2" key="1">
    <citation type="submission" date="2017-10" db="EMBL/GenBank/DDBJ databases">
        <title>Sedimentibacterium mangrovi gen. nov., sp. nov., a novel member of family Phyllobacteriacea isolated from mangrove sediment.</title>
        <authorList>
            <person name="Liao H."/>
            <person name="Tian Y."/>
        </authorList>
    </citation>
    <scope>NUCLEOTIDE SEQUENCE [LARGE SCALE GENOMIC DNA]</scope>
    <source>
        <strain evidence="1 2">X9-2-2</strain>
    </source>
</reference>
<name>A0A2G1QNV0_9HYPH</name>